<evidence type="ECO:0000256" key="10">
    <source>
        <dbReference type="ARBA" id="ARBA00080379"/>
    </source>
</evidence>
<evidence type="ECO:0000313" key="12">
    <source>
        <dbReference type="Proteomes" id="UP000198287"/>
    </source>
</evidence>
<dbReference type="OrthoDB" id="761538at2759"/>
<dbReference type="Gene3D" id="1.20.272.10">
    <property type="match status" value="1"/>
</dbReference>
<dbReference type="InterPro" id="IPR050238">
    <property type="entry name" value="DNA_Rep/Repair_Clamp_Loader"/>
</dbReference>
<sequence>MALWVDKYRPKALEELDYHLEMAQSLKNLVKSEDFPHLLVYGPSGAGKRTRISCILRELYGSGVDRVRIQKQVFETPSKKKIEISTYSSNYHIEVNPSDVGIQDRVVIQELIKTVAETHPLDQHPFKVIVLQEVDRLSKDAQDALRRTMEKYISSCRLILCALSTSRVTPAIQSRCLPIRVAAPSDTQIVRGLQNVSKKEGITLPLKLADRIAEASQGNLRRAILMLEACRAERYPFAEDQNLVQPDWEKYLKETALLIVHEQTPERLLQVRENIYELLCHCIPTDLIFKGLLKELVRNCDNQLKAEICSEAATCQWRATRGNKPIFHIEEFIAKFMAIYKRFIEQAAMIDDDME</sequence>
<comment type="similarity">
    <text evidence="2">Belongs to the activator 1 small subunits family.</text>
</comment>
<evidence type="ECO:0000256" key="5">
    <source>
        <dbReference type="ARBA" id="ARBA00058626"/>
    </source>
</evidence>
<dbReference type="GO" id="GO:0003689">
    <property type="term" value="F:DNA clamp loader activity"/>
    <property type="evidence" value="ECO:0007669"/>
    <property type="project" value="TreeGrafter"/>
</dbReference>
<dbReference type="Gene3D" id="3.40.50.300">
    <property type="entry name" value="P-loop containing nucleotide triphosphate hydrolases"/>
    <property type="match status" value="1"/>
</dbReference>
<evidence type="ECO:0000256" key="9">
    <source>
        <dbReference type="ARBA" id="ARBA00079394"/>
    </source>
</evidence>
<reference evidence="11 12" key="1">
    <citation type="submission" date="2015-12" db="EMBL/GenBank/DDBJ databases">
        <title>The genome of Folsomia candida.</title>
        <authorList>
            <person name="Faddeeva A."/>
            <person name="Derks M.F."/>
            <person name="Anvar Y."/>
            <person name="Smit S."/>
            <person name="Van Straalen N."/>
            <person name="Roelofs D."/>
        </authorList>
    </citation>
    <scope>NUCLEOTIDE SEQUENCE [LARGE SCALE GENOMIC DNA]</scope>
    <source>
        <strain evidence="11 12">VU population</strain>
        <tissue evidence="11">Whole body</tissue>
    </source>
</reference>
<dbReference type="Pfam" id="PF21960">
    <property type="entry name" value="RCF1-5-like_lid"/>
    <property type="match status" value="1"/>
</dbReference>
<keyword evidence="3" id="KW-0235">DNA replication</keyword>
<gene>
    <name evidence="11" type="ORF">Fcan01_09324</name>
</gene>
<dbReference type="InterPro" id="IPR008921">
    <property type="entry name" value="DNA_pol3_clamp-load_cplx_C"/>
</dbReference>
<keyword evidence="4" id="KW-0539">Nucleus</keyword>
<comment type="function">
    <text evidence="5">Subunit of the replication factor C (RFC) complex which acts during elongation of primed DNA templates by DNA polymerases delta and epsilon, and is necessary for ATP-dependent loading of proliferating cell nuclear antigen (PCNA) onto primed DNA.</text>
</comment>
<dbReference type="Pfam" id="PF13177">
    <property type="entry name" value="DNA_pol3_delta2"/>
    <property type="match status" value="1"/>
</dbReference>
<comment type="subunit">
    <text evidence="6">Subunit of the RFC complex, an heteropentameric complex consisting of a large subunit RFC1 and four small subunits RFC2, RFC3, RFC4 and RFC5; the RFC complex interacts with PCNA. Forms an heterotetrameric complex with RFC2, RFC4 and RFC5; this complex has ATPase activity but is not stimulated by PCNA. The heterotetramer of subunits RFC2, RFC3, RFC4 and RFC5 interacts with RAD17. Interacts with CNTD1; this interaction facilitates crossover formation.</text>
</comment>
<dbReference type="InterPro" id="IPR027417">
    <property type="entry name" value="P-loop_NTPase"/>
</dbReference>
<organism evidence="11 12">
    <name type="scientific">Folsomia candida</name>
    <name type="common">Springtail</name>
    <dbReference type="NCBI Taxonomy" id="158441"/>
    <lineage>
        <taxon>Eukaryota</taxon>
        <taxon>Metazoa</taxon>
        <taxon>Ecdysozoa</taxon>
        <taxon>Arthropoda</taxon>
        <taxon>Hexapoda</taxon>
        <taxon>Collembola</taxon>
        <taxon>Entomobryomorpha</taxon>
        <taxon>Isotomoidea</taxon>
        <taxon>Isotomidae</taxon>
        <taxon>Proisotominae</taxon>
        <taxon>Folsomia</taxon>
    </lineage>
</organism>
<dbReference type="FunFam" id="1.10.8.60:FF:000030">
    <property type="entry name" value="replication factor C subunit 3"/>
    <property type="match status" value="1"/>
</dbReference>
<dbReference type="GO" id="GO:0003677">
    <property type="term" value="F:DNA binding"/>
    <property type="evidence" value="ECO:0007669"/>
    <property type="project" value="InterPro"/>
</dbReference>
<dbReference type="GO" id="GO:0006281">
    <property type="term" value="P:DNA repair"/>
    <property type="evidence" value="ECO:0007669"/>
    <property type="project" value="UniProtKB-ARBA"/>
</dbReference>
<dbReference type="EMBL" id="LNIX01000004">
    <property type="protein sequence ID" value="OXA56288.1"/>
    <property type="molecule type" value="Genomic_DNA"/>
</dbReference>
<evidence type="ECO:0000256" key="3">
    <source>
        <dbReference type="ARBA" id="ARBA00022705"/>
    </source>
</evidence>
<dbReference type="FunFam" id="1.20.272.10:FF:000002">
    <property type="entry name" value="Replication factor C subunit 3"/>
    <property type="match status" value="1"/>
</dbReference>
<comment type="subcellular location">
    <subcellularLocation>
        <location evidence="1">Nucleus</location>
    </subcellularLocation>
</comment>
<evidence type="ECO:0000256" key="4">
    <source>
        <dbReference type="ARBA" id="ARBA00023242"/>
    </source>
</evidence>
<dbReference type="FunFam" id="3.40.50.300:FF:000136">
    <property type="entry name" value="Replication factor C subunit 5"/>
    <property type="match status" value="1"/>
</dbReference>
<evidence type="ECO:0000256" key="6">
    <source>
        <dbReference type="ARBA" id="ARBA00062267"/>
    </source>
</evidence>
<dbReference type="OMA" id="LKADIMH"/>
<dbReference type="SUPFAM" id="SSF48019">
    <property type="entry name" value="post-AAA+ oligomerization domain-like"/>
    <property type="match status" value="1"/>
</dbReference>
<dbReference type="GO" id="GO:0006271">
    <property type="term" value="P:DNA strand elongation involved in DNA replication"/>
    <property type="evidence" value="ECO:0007669"/>
    <property type="project" value="UniProtKB-ARBA"/>
</dbReference>
<dbReference type="Proteomes" id="UP000198287">
    <property type="component" value="Unassembled WGS sequence"/>
</dbReference>
<protein>
    <recommendedName>
        <fullName evidence="7">Replication factor C subunit 3</fullName>
    </recommendedName>
    <alternativeName>
        <fullName evidence="9">Activator 1 38 kDa subunit</fullName>
    </alternativeName>
    <alternativeName>
        <fullName evidence="10">Activator 1 subunit 3</fullName>
    </alternativeName>
    <alternativeName>
        <fullName evidence="8">Replication factor C 38 kDa subunit</fullName>
    </alternativeName>
</protein>
<dbReference type="STRING" id="158441.A0A226EGD4"/>
<evidence type="ECO:0000256" key="1">
    <source>
        <dbReference type="ARBA" id="ARBA00004123"/>
    </source>
</evidence>
<dbReference type="Gene3D" id="1.10.8.60">
    <property type="match status" value="1"/>
</dbReference>
<dbReference type="PANTHER" id="PTHR11669:SF1">
    <property type="entry name" value="REPLICATION FACTOR C SUBUNIT 3"/>
    <property type="match status" value="1"/>
</dbReference>
<proteinExistence type="inferred from homology"/>
<evidence type="ECO:0000256" key="8">
    <source>
        <dbReference type="ARBA" id="ARBA00076818"/>
    </source>
</evidence>
<comment type="caution">
    <text evidence="11">The sequence shown here is derived from an EMBL/GenBank/DDBJ whole genome shotgun (WGS) entry which is preliminary data.</text>
</comment>
<dbReference type="PANTHER" id="PTHR11669">
    <property type="entry name" value="REPLICATION FACTOR C / DNA POLYMERASE III GAMMA-TAU SUBUNIT"/>
    <property type="match status" value="1"/>
</dbReference>
<dbReference type="SUPFAM" id="SSF52540">
    <property type="entry name" value="P-loop containing nucleoside triphosphate hydrolases"/>
    <property type="match status" value="1"/>
</dbReference>
<evidence type="ECO:0000313" key="11">
    <source>
        <dbReference type="EMBL" id="OXA56288.1"/>
    </source>
</evidence>
<dbReference type="GO" id="GO:0005663">
    <property type="term" value="C:DNA replication factor C complex"/>
    <property type="evidence" value="ECO:0007669"/>
    <property type="project" value="TreeGrafter"/>
</dbReference>
<evidence type="ECO:0000256" key="2">
    <source>
        <dbReference type="ARBA" id="ARBA00005378"/>
    </source>
</evidence>
<keyword evidence="12" id="KW-1185">Reference proteome</keyword>
<dbReference type="CDD" id="cd00009">
    <property type="entry name" value="AAA"/>
    <property type="match status" value="1"/>
</dbReference>
<dbReference type="Pfam" id="PF22534">
    <property type="entry name" value="RFC_C"/>
    <property type="match status" value="1"/>
</dbReference>
<dbReference type="AlphaFoldDB" id="A0A226EGD4"/>
<evidence type="ECO:0000256" key="7">
    <source>
        <dbReference type="ARBA" id="ARBA00070184"/>
    </source>
</evidence>
<dbReference type="GO" id="GO:0005634">
    <property type="term" value="C:nucleus"/>
    <property type="evidence" value="ECO:0007669"/>
    <property type="project" value="UniProtKB-SubCell"/>
</dbReference>
<name>A0A226EGD4_FOLCA</name>
<accession>A0A226EGD4</accession>